<evidence type="ECO:0000313" key="1">
    <source>
        <dbReference type="EMBL" id="MCO5723947.1"/>
    </source>
</evidence>
<name>A0ABT1AVB7_9FLAO</name>
<protein>
    <submittedName>
        <fullName evidence="1">Chaperone modulator CbpM</fullName>
    </submittedName>
</protein>
<dbReference type="Pfam" id="PF13591">
    <property type="entry name" value="MerR_2"/>
    <property type="match status" value="1"/>
</dbReference>
<reference evidence="1 2" key="1">
    <citation type="submission" date="2022-06" db="EMBL/GenBank/DDBJ databases">
        <authorList>
            <person name="Xuan X."/>
        </authorList>
    </citation>
    <scope>NUCLEOTIDE SEQUENCE [LARGE SCALE GENOMIC DNA]</scope>
    <source>
        <strain evidence="1 2">2V75</strain>
    </source>
</reference>
<proteinExistence type="predicted"/>
<organism evidence="1 2">
    <name type="scientific">Robiginitalea marina</name>
    <dbReference type="NCBI Taxonomy" id="2954105"/>
    <lineage>
        <taxon>Bacteria</taxon>
        <taxon>Pseudomonadati</taxon>
        <taxon>Bacteroidota</taxon>
        <taxon>Flavobacteriia</taxon>
        <taxon>Flavobacteriales</taxon>
        <taxon>Flavobacteriaceae</taxon>
        <taxon>Robiginitalea</taxon>
    </lineage>
</organism>
<dbReference type="Gene3D" id="1.10.1660.10">
    <property type="match status" value="1"/>
</dbReference>
<comment type="caution">
    <text evidence="1">The sequence shown here is derived from an EMBL/GenBank/DDBJ whole genome shotgun (WGS) entry which is preliminary data.</text>
</comment>
<sequence>MPTEKYIRIADFCRGHSLEENFVFSLQEFELIEVQQVSGQPVIHRRELHRLERLVRLYNDFGLSPQGLMAVDHLLGRVERLQEEVLELRRRLDRWE</sequence>
<evidence type="ECO:0000313" key="2">
    <source>
        <dbReference type="Proteomes" id="UP001206312"/>
    </source>
</evidence>
<keyword evidence="2" id="KW-1185">Reference proteome</keyword>
<gene>
    <name evidence="1" type="ORF">NG653_03700</name>
</gene>
<accession>A0ABT1AVB7</accession>
<dbReference type="Proteomes" id="UP001206312">
    <property type="component" value="Unassembled WGS sequence"/>
</dbReference>
<dbReference type="EMBL" id="JAMXIB010000002">
    <property type="protein sequence ID" value="MCO5723947.1"/>
    <property type="molecule type" value="Genomic_DNA"/>
</dbReference>
<dbReference type="RefSeq" id="WP_252740321.1">
    <property type="nucleotide sequence ID" value="NZ_JAMXIB010000002.1"/>
</dbReference>